<dbReference type="GO" id="GO:0004180">
    <property type="term" value="F:carboxypeptidase activity"/>
    <property type="evidence" value="ECO:0007669"/>
    <property type="project" value="UniProtKB-KW"/>
</dbReference>
<dbReference type="SUPFAM" id="SSF49464">
    <property type="entry name" value="Carboxypeptidase regulatory domain-like"/>
    <property type="match status" value="1"/>
</dbReference>
<dbReference type="InterPro" id="IPR036942">
    <property type="entry name" value="Beta-barrel_TonB_sf"/>
</dbReference>
<keyword evidence="7" id="KW-0732">Signal</keyword>
<keyword evidence="3" id="KW-1134">Transmembrane beta strand</keyword>
<keyword evidence="5" id="KW-0472">Membrane</keyword>
<protein>
    <submittedName>
        <fullName evidence="9">Carboxypeptidase regulatory-like domain-containing protein</fullName>
    </submittedName>
</protein>
<evidence type="ECO:0000256" key="5">
    <source>
        <dbReference type="ARBA" id="ARBA00023136"/>
    </source>
</evidence>
<dbReference type="Gene3D" id="2.60.40.1120">
    <property type="entry name" value="Carboxypeptidase-like, regulatory domain"/>
    <property type="match status" value="1"/>
</dbReference>
<dbReference type="GO" id="GO:0009279">
    <property type="term" value="C:cell outer membrane"/>
    <property type="evidence" value="ECO:0007669"/>
    <property type="project" value="UniProtKB-SubCell"/>
</dbReference>
<reference evidence="9" key="1">
    <citation type="submission" date="2022-04" db="EMBL/GenBank/DDBJ databases">
        <title>Mucilaginibacter sp. RS28 isolated from freshwater.</title>
        <authorList>
            <person name="Ko S.-R."/>
        </authorList>
    </citation>
    <scope>NUCLEOTIDE SEQUENCE</scope>
    <source>
        <strain evidence="9">RS28</strain>
    </source>
</reference>
<dbReference type="AlphaFoldDB" id="A0A9X1X4A2"/>
<dbReference type="PANTHER" id="PTHR30069:SF46">
    <property type="entry name" value="OAR PROTEIN"/>
    <property type="match status" value="1"/>
</dbReference>
<keyword evidence="9" id="KW-0378">Hydrolase</keyword>
<keyword evidence="4" id="KW-0812">Transmembrane</keyword>
<evidence type="ECO:0000256" key="4">
    <source>
        <dbReference type="ARBA" id="ARBA00022692"/>
    </source>
</evidence>
<keyword evidence="6" id="KW-0998">Cell outer membrane</keyword>
<feature type="domain" description="TonB-dependent transporter Oar-like beta-barrel" evidence="8">
    <location>
        <begin position="330"/>
        <end position="1038"/>
    </location>
</feature>
<evidence type="ECO:0000259" key="8">
    <source>
        <dbReference type="Pfam" id="PF25183"/>
    </source>
</evidence>
<dbReference type="GO" id="GO:0015344">
    <property type="term" value="F:siderophore uptake transmembrane transporter activity"/>
    <property type="evidence" value="ECO:0007669"/>
    <property type="project" value="TreeGrafter"/>
</dbReference>
<feature type="domain" description="TonB-dependent transporter Oar-like beta-barrel" evidence="8">
    <location>
        <begin position="241"/>
        <end position="312"/>
    </location>
</feature>
<dbReference type="Proteomes" id="UP001139450">
    <property type="component" value="Unassembled WGS sequence"/>
</dbReference>
<dbReference type="Pfam" id="PF13620">
    <property type="entry name" value="CarboxypepD_reg"/>
    <property type="match status" value="1"/>
</dbReference>
<evidence type="ECO:0000256" key="6">
    <source>
        <dbReference type="ARBA" id="ARBA00023237"/>
    </source>
</evidence>
<dbReference type="RefSeq" id="WP_245130142.1">
    <property type="nucleotide sequence ID" value="NZ_JALJEJ010000004.1"/>
</dbReference>
<dbReference type="Gene3D" id="2.40.170.20">
    <property type="entry name" value="TonB-dependent receptor, beta-barrel domain"/>
    <property type="match status" value="1"/>
</dbReference>
<dbReference type="InterPro" id="IPR008969">
    <property type="entry name" value="CarboxyPept-like_regulatory"/>
</dbReference>
<comment type="subcellular location">
    <subcellularLocation>
        <location evidence="1">Cell outer membrane</location>
        <topology evidence="1">Multi-pass membrane protein</topology>
    </subcellularLocation>
</comment>
<organism evidence="9 10">
    <name type="scientific">Mucilaginibacter straminoryzae</name>
    <dbReference type="NCBI Taxonomy" id="2932774"/>
    <lineage>
        <taxon>Bacteria</taxon>
        <taxon>Pseudomonadati</taxon>
        <taxon>Bacteroidota</taxon>
        <taxon>Sphingobacteriia</taxon>
        <taxon>Sphingobacteriales</taxon>
        <taxon>Sphingobacteriaceae</taxon>
        <taxon>Mucilaginibacter</taxon>
    </lineage>
</organism>
<keyword evidence="9" id="KW-0645">Protease</keyword>
<sequence>MKKLYFVVFLLSAFCFIQQASAQLTTATLTGKVIDSKGTNMPGVTISVVNTGTGTRYGTQTNAEGRYTLPNINPGGPYTITATFIGYRKEERTGLTLSLGSAQFNFQLADEATAIKEVTVRATAGGTRTGASTRINQNQIRTLPSINRNFQDLTRTTPQSSNNSFQGTNFRYNNVTLDGAINNDAIGFSPSLGGQTNTSGQVGSSTRTNPVSLDAIQDIQVLVAPYDIKIGNVLGGSINAVTRSGTNDVSGSFYSFGRNATFVGANKAGGDFSKEPKEFHDYQIGGRLGFPIIKNKLFFFTNEEINRRRDPVILGAGTANSPVTLAQAQSIAQAFTKYTGLDAGTYDNTTIYSNSDKFFNRLDWNIDDHNQLTVRNNYIRSDATNLERDNLTFRFKGIDYVSHNNSNSTVAELKSRFSNTLNNNLLLGYSNVHDYRDPLSNPGLPQIEITNGPSTIFLGTDREAAIFDMHQKTAEFTDNLTWVKGKHTFTFGTHNEFYDITYNFVNSWNGRVAYSSIANFLNNNPSRVRANYNYTNNSRDYILANPSAQFKVNLLSLYGQDEIQLTDNFKLTAGLRFDYADVPNKQPLSTKTTGATVDPNYGTTYTYTKPRDIQNKFLGNVDINPRVSFNYDINGDQSVVLRGGSGLFTGRVPFAWFGYAFYNNGVTYGAFDQRSSNKAYVAGTNPVQAPANGGLNFVNQQGANTSATGPTQVDMIDNNFKMPRVWRSSLAVDYATDNQWKFTLEGIYTKVMRDLKFQQVNTVDNVTYYPYDVNHQQPIYIAVPNATNTGTTQAINSSYTNAYLLSNTNQGYRYSLTAQIAKLFILDANSNLNFTVAYTYGHSKDVTNGIRNSMESNWQLNQALSPNNPQAANSNFDIRNRIVSTLNYMVNWDAAKRYTANFTLFFSAQSGNPYTYGFVPSPVNGTGQQVSLAYIPKVGETINFFNDINGGATAAQQAAAFDAFIDGDKYLKTRRGQFTERNAAFTPWNNNLDFRFAQDFKLGEGKHKHVITFTYDIVNLTNLLNKDWGHYYFSPNTYNSTSFIGLSAVANTTASPNNVASASNYVKNGNVAFYPKYTFVTPTTKYSTDYFASRWQMQFGVRYTF</sequence>
<dbReference type="SUPFAM" id="SSF56935">
    <property type="entry name" value="Porins"/>
    <property type="match status" value="1"/>
</dbReference>
<dbReference type="InterPro" id="IPR057601">
    <property type="entry name" value="Oar-like_b-barrel"/>
</dbReference>
<feature type="signal peptide" evidence="7">
    <location>
        <begin position="1"/>
        <end position="22"/>
    </location>
</feature>
<evidence type="ECO:0000256" key="7">
    <source>
        <dbReference type="SAM" id="SignalP"/>
    </source>
</evidence>
<feature type="chain" id="PRO_5040943647" evidence="7">
    <location>
        <begin position="23"/>
        <end position="1105"/>
    </location>
</feature>
<gene>
    <name evidence="9" type="ORF">MUY27_11355</name>
</gene>
<evidence type="ECO:0000256" key="1">
    <source>
        <dbReference type="ARBA" id="ARBA00004571"/>
    </source>
</evidence>
<dbReference type="InterPro" id="IPR039426">
    <property type="entry name" value="TonB-dep_rcpt-like"/>
</dbReference>
<dbReference type="Pfam" id="PF25183">
    <property type="entry name" value="OMP_b-brl_4"/>
    <property type="match status" value="2"/>
</dbReference>
<accession>A0A9X1X4A2</accession>
<evidence type="ECO:0000313" key="10">
    <source>
        <dbReference type="Proteomes" id="UP001139450"/>
    </source>
</evidence>
<name>A0A9X1X4A2_9SPHI</name>
<evidence type="ECO:0000256" key="3">
    <source>
        <dbReference type="ARBA" id="ARBA00022452"/>
    </source>
</evidence>
<comment type="caution">
    <text evidence="9">The sequence shown here is derived from an EMBL/GenBank/DDBJ whole genome shotgun (WGS) entry which is preliminary data.</text>
</comment>
<evidence type="ECO:0000256" key="2">
    <source>
        <dbReference type="ARBA" id="ARBA00022448"/>
    </source>
</evidence>
<keyword evidence="9" id="KW-0121">Carboxypeptidase</keyword>
<keyword evidence="2" id="KW-0813">Transport</keyword>
<proteinExistence type="predicted"/>
<dbReference type="PANTHER" id="PTHR30069">
    <property type="entry name" value="TONB-DEPENDENT OUTER MEMBRANE RECEPTOR"/>
    <property type="match status" value="1"/>
</dbReference>
<keyword evidence="10" id="KW-1185">Reference proteome</keyword>
<evidence type="ECO:0000313" key="9">
    <source>
        <dbReference type="EMBL" id="MCJ8210306.1"/>
    </source>
</evidence>
<dbReference type="GO" id="GO:0044718">
    <property type="term" value="P:siderophore transmembrane transport"/>
    <property type="evidence" value="ECO:0007669"/>
    <property type="project" value="TreeGrafter"/>
</dbReference>
<dbReference type="EMBL" id="JALJEJ010000004">
    <property type="protein sequence ID" value="MCJ8210306.1"/>
    <property type="molecule type" value="Genomic_DNA"/>
</dbReference>